<dbReference type="Proteomes" id="UP000887579">
    <property type="component" value="Unplaced"/>
</dbReference>
<sequence length="252" mass="29475">MDLPASFKRIPEKKKVKRKESDVPTKKKKSDTFEPIKKKTKKDSEKAEKSEKKKDKNDKSFADGKKIKKEPQDMHSKIIQLSVKDRYAEELNDQSSSIFKKCVEKFTPVSKYIKKLSKSVKDDDSDFYRYLMKLGDHITSQVEDMAASSTEISTEQDKWNSYMWIFLSRFSSQNPIELHAKYEQKALAKVKNHHHESKHHHHNSLNSSSSHRHQNEIKSPLKESSSTDKLSRLSNSNQNRRSDNNSFFKRPK</sequence>
<reference evidence="2" key="1">
    <citation type="submission" date="2022-11" db="UniProtKB">
        <authorList>
            <consortium name="WormBaseParasite"/>
        </authorList>
    </citation>
    <scope>IDENTIFICATION</scope>
</reference>
<evidence type="ECO:0000313" key="1">
    <source>
        <dbReference type="Proteomes" id="UP000887579"/>
    </source>
</evidence>
<name>A0AC34FVV7_9BILA</name>
<evidence type="ECO:0000313" key="2">
    <source>
        <dbReference type="WBParaSite" id="ES5_v2.g21545.t1"/>
    </source>
</evidence>
<organism evidence="1 2">
    <name type="scientific">Panagrolaimus sp. ES5</name>
    <dbReference type="NCBI Taxonomy" id="591445"/>
    <lineage>
        <taxon>Eukaryota</taxon>
        <taxon>Metazoa</taxon>
        <taxon>Ecdysozoa</taxon>
        <taxon>Nematoda</taxon>
        <taxon>Chromadorea</taxon>
        <taxon>Rhabditida</taxon>
        <taxon>Tylenchina</taxon>
        <taxon>Panagrolaimomorpha</taxon>
        <taxon>Panagrolaimoidea</taxon>
        <taxon>Panagrolaimidae</taxon>
        <taxon>Panagrolaimus</taxon>
    </lineage>
</organism>
<protein>
    <submittedName>
        <fullName evidence="2">Chromodomain-helicase-DNA-binding protein 1-like C-terminal domain-containing protein</fullName>
    </submittedName>
</protein>
<proteinExistence type="predicted"/>
<dbReference type="WBParaSite" id="ES5_v2.g21545.t1">
    <property type="protein sequence ID" value="ES5_v2.g21545.t1"/>
    <property type="gene ID" value="ES5_v2.g21545"/>
</dbReference>
<accession>A0AC34FVV7</accession>